<protein>
    <recommendedName>
        <fullName evidence="2">histidine kinase</fullName>
        <ecNumber evidence="2">2.7.13.3</ecNumber>
    </recommendedName>
</protein>
<dbReference type="EC" id="2.7.13.3" evidence="2"/>
<accession>A0A2G4YRB9</accession>
<evidence type="ECO:0000256" key="4">
    <source>
        <dbReference type="ARBA" id="ARBA00022679"/>
    </source>
</evidence>
<dbReference type="InterPro" id="IPR005467">
    <property type="entry name" value="His_kinase_dom"/>
</dbReference>
<dbReference type="InterPro" id="IPR003594">
    <property type="entry name" value="HATPase_dom"/>
</dbReference>
<evidence type="ECO:0000256" key="5">
    <source>
        <dbReference type="ARBA" id="ARBA00022777"/>
    </source>
</evidence>
<dbReference type="InParanoid" id="A0A2G4YRB9"/>
<keyword evidence="3" id="KW-0597">Phosphoprotein</keyword>
<dbReference type="Proteomes" id="UP000229730">
    <property type="component" value="Unassembled WGS sequence"/>
</dbReference>
<comment type="caution">
    <text evidence="8">The sequence shown here is derived from an EMBL/GenBank/DDBJ whole genome shotgun (WGS) entry which is preliminary data.</text>
</comment>
<evidence type="ECO:0000256" key="3">
    <source>
        <dbReference type="ARBA" id="ARBA00022553"/>
    </source>
</evidence>
<keyword evidence="6" id="KW-0902">Two-component regulatory system</keyword>
<evidence type="ECO:0000259" key="7">
    <source>
        <dbReference type="PROSITE" id="PS50109"/>
    </source>
</evidence>
<dbReference type="CDD" id="cd00130">
    <property type="entry name" value="PAS"/>
    <property type="match status" value="1"/>
</dbReference>
<dbReference type="InterPro" id="IPR013767">
    <property type="entry name" value="PAS_fold"/>
</dbReference>
<name>A0A2G4YRB9_9PROT</name>
<dbReference type="InterPro" id="IPR004358">
    <property type="entry name" value="Sig_transdc_His_kin-like_C"/>
</dbReference>
<dbReference type="InterPro" id="IPR036890">
    <property type="entry name" value="HATPase_C_sf"/>
</dbReference>
<dbReference type="RefSeq" id="WP_099472451.1">
    <property type="nucleotide sequence ID" value="NZ_CP041025.1"/>
</dbReference>
<dbReference type="CDD" id="cd00075">
    <property type="entry name" value="HATPase"/>
    <property type="match status" value="1"/>
</dbReference>
<dbReference type="Pfam" id="PF02518">
    <property type="entry name" value="HATPase_c"/>
    <property type="match status" value="1"/>
</dbReference>
<evidence type="ECO:0000256" key="2">
    <source>
        <dbReference type="ARBA" id="ARBA00012438"/>
    </source>
</evidence>
<dbReference type="Gene3D" id="1.10.287.130">
    <property type="match status" value="1"/>
</dbReference>
<dbReference type="InterPro" id="IPR035965">
    <property type="entry name" value="PAS-like_dom_sf"/>
</dbReference>
<gene>
    <name evidence="8" type="ORF">CRD36_09135</name>
</gene>
<dbReference type="CDD" id="cd00082">
    <property type="entry name" value="HisKA"/>
    <property type="match status" value="1"/>
</dbReference>
<dbReference type="InterPro" id="IPR036097">
    <property type="entry name" value="HisK_dim/P_sf"/>
</dbReference>
<dbReference type="Gene3D" id="3.30.565.10">
    <property type="entry name" value="Histidine kinase-like ATPase, C-terminal domain"/>
    <property type="match status" value="1"/>
</dbReference>
<dbReference type="EMBL" id="PDEM01000020">
    <property type="protein sequence ID" value="PHZ84879.1"/>
    <property type="molecule type" value="Genomic_DNA"/>
</dbReference>
<dbReference type="SUPFAM" id="SSF55874">
    <property type="entry name" value="ATPase domain of HSP90 chaperone/DNA topoisomerase II/histidine kinase"/>
    <property type="match status" value="1"/>
</dbReference>
<dbReference type="OrthoDB" id="9815202at2"/>
<dbReference type="AlphaFoldDB" id="A0A2G4YRB9"/>
<dbReference type="SUPFAM" id="SSF47384">
    <property type="entry name" value="Homodimeric domain of signal transducing histidine kinase"/>
    <property type="match status" value="1"/>
</dbReference>
<dbReference type="PANTHER" id="PTHR43711:SF26">
    <property type="entry name" value="SENSOR HISTIDINE KINASE RCSC"/>
    <property type="match status" value="1"/>
</dbReference>
<feature type="domain" description="Histidine kinase" evidence="7">
    <location>
        <begin position="168"/>
        <end position="389"/>
    </location>
</feature>
<dbReference type="Pfam" id="PF00989">
    <property type="entry name" value="PAS"/>
    <property type="match status" value="1"/>
</dbReference>
<dbReference type="SMART" id="SM00387">
    <property type="entry name" value="HATPase_c"/>
    <property type="match status" value="1"/>
</dbReference>
<evidence type="ECO:0000313" key="9">
    <source>
        <dbReference type="Proteomes" id="UP000229730"/>
    </source>
</evidence>
<dbReference type="SUPFAM" id="SSF55785">
    <property type="entry name" value="PYP-like sensor domain (PAS domain)"/>
    <property type="match status" value="1"/>
</dbReference>
<evidence type="ECO:0000256" key="1">
    <source>
        <dbReference type="ARBA" id="ARBA00000085"/>
    </source>
</evidence>
<dbReference type="PRINTS" id="PR00344">
    <property type="entry name" value="BCTRLSENSOR"/>
</dbReference>
<dbReference type="Gene3D" id="3.30.450.20">
    <property type="entry name" value="PAS domain"/>
    <property type="match status" value="1"/>
</dbReference>
<dbReference type="PANTHER" id="PTHR43711">
    <property type="entry name" value="TWO-COMPONENT HISTIDINE KINASE"/>
    <property type="match status" value="1"/>
</dbReference>
<reference evidence="8 9" key="1">
    <citation type="submission" date="2017-10" db="EMBL/GenBank/DDBJ databases">
        <title>Frigbacter circumglobatus gen. nov. sp. nov., isolated from sediment cultured in situ.</title>
        <authorList>
            <person name="Zhao Z."/>
        </authorList>
    </citation>
    <scope>NUCLEOTIDE SEQUENCE [LARGE SCALE GENOMIC DNA]</scope>
    <source>
        <strain evidence="8 9">ZYL</strain>
    </source>
</reference>
<dbReference type="Pfam" id="PF00512">
    <property type="entry name" value="HisKA"/>
    <property type="match status" value="1"/>
</dbReference>
<keyword evidence="5" id="KW-0418">Kinase</keyword>
<dbReference type="InterPro" id="IPR050736">
    <property type="entry name" value="Sensor_HK_Regulatory"/>
</dbReference>
<organism evidence="8 9">
    <name type="scientific">Paremcibacter congregatus</name>
    <dbReference type="NCBI Taxonomy" id="2043170"/>
    <lineage>
        <taxon>Bacteria</taxon>
        <taxon>Pseudomonadati</taxon>
        <taxon>Pseudomonadota</taxon>
        <taxon>Alphaproteobacteria</taxon>
        <taxon>Emcibacterales</taxon>
        <taxon>Emcibacteraceae</taxon>
        <taxon>Paremcibacter</taxon>
    </lineage>
</organism>
<dbReference type="GO" id="GO:0006355">
    <property type="term" value="P:regulation of DNA-templated transcription"/>
    <property type="evidence" value="ECO:0007669"/>
    <property type="project" value="InterPro"/>
</dbReference>
<dbReference type="SMART" id="SM00388">
    <property type="entry name" value="HisKA"/>
    <property type="match status" value="1"/>
</dbReference>
<dbReference type="InterPro" id="IPR000014">
    <property type="entry name" value="PAS"/>
</dbReference>
<keyword evidence="9" id="KW-1185">Reference proteome</keyword>
<evidence type="ECO:0000256" key="6">
    <source>
        <dbReference type="ARBA" id="ARBA00023012"/>
    </source>
</evidence>
<comment type="catalytic activity">
    <reaction evidence="1">
        <text>ATP + protein L-histidine = ADP + protein N-phospho-L-histidine.</text>
        <dbReference type="EC" id="2.7.13.3"/>
    </reaction>
</comment>
<dbReference type="GO" id="GO:0000155">
    <property type="term" value="F:phosphorelay sensor kinase activity"/>
    <property type="evidence" value="ECO:0007669"/>
    <property type="project" value="InterPro"/>
</dbReference>
<evidence type="ECO:0000313" key="8">
    <source>
        <dbReference type="EMBL" id="PHZ84879.1"/>
    </source>
</evidence>
<dbReference type="InterPro" id="IPR003661">
    <property type="entry name" value="HisK_dim/P_dom"/>
</dbReference>
<proteinExistence type="predicted"/>
<dbReference type="FunCoup" id="A0A2G4YRB9">
    <property type="interactions" value="175"/>
</dbReference>
<dbReference type="PROSITE" id="PS50109">
    <property type="entry name" value="HIS_KIN"/>
    <property type="match status" value="1"/>
</dbReference>
<sequence length="391" mass="43286">MKVSVIDSQSAGHGRISDPDILTGSRYEQEFGLFDSVFHEVSNAIVIIARDSESQSPVISDVNHHFELVTGHTLEQIRSKNLYDFLGDNSTSPDRQIIEQVIHSRQSAVFFCPWITATGKVLDINMTIRPFTSEEDDSRFICVLRENKPENKSRDQAAREIKRNLLAAMHHNFRTPLNGILGYSEVIMTEMLGPVGQDSYRDYARDIHGAGQDLLQLIDNLLELKELETTEFELHEERFTLIDLLAGCLKKVSPDAAKANIHLSSNVKEDFPVIYGDKCRLQQVVHSLLTNALKFTASGGKITLSAELAADGSCIINCVDNGVGMPSQQLAKVFSHDTHLSDIYSNPTVGIGFGLSYVKQMIERHGGTVSIISALGQGAKVSLHLPARRLD</sequence>
<keyword evidence="4" id="KW-0808">Transferase</keyword>